<keyword evidence="4" id="KW-0645">Protease</keyword>
<evidence type="ECO:0000256" key="9">
    <source>
        <dbReference type="ARBA" id="ARBA00022984"/>
    </source>
</evidence>
<dbReference type="SUPFAM" id="SSF56601">
    <property type="entry name" value="beta-lactamase/transpeptidase-like"/>
    <property type="match status" value="1"/>
</dbReference>
<evidence type="ECO:0000256" key="11">
    <source>
        <dbReference type="ARBA" id="ARBA00023316"/>
    </source>
</evidence>
<feature type="transmembrane region" description="Helical" evidence="15">
    <location>
        <begin position="25"/>
        <end position="47"/>
    </location>
</feature>
<gene>
    <name evidence="18" type="ORF">A3C88_00605</name>
</gene>
<dbReference type="GO" id="GO:0008658">
    <property type="term" value="F:penicillin binding"/>
    <property type="evidence" value="ECO:0007669"/>
    <property type="project" value="InterPro"/>
</dbReference>
<evidence type="ECO:0000313" key="18">
    <source>
        <dbReference type="EMBL" id="OGN16275.1"/>
    </source>
</evidence>
<reference evidence="18 19" key="1">
    <citation type="journal article" date="2016" name="Nat. Commun.">
        <title>Thousands of microbial genomes shed light on interconnected biogeochemical processes in an aquifer system.</title>
        <authorList>
            <person name="Anantharaman K."/>
            <person name="Brown C.T."/>
            <person name="Hug L.A."/>
            <person name="Sharon I."/>
            <person name="Castelle C.J."/>
            <person name="Probst A.J."/>
            <person name="Thomas B.C."/>
            <person name="Singh A."/>
            <person name="Wilkins M.J."/>
            <person name="Karaoz U."/>
            <person name="Brodie E.L."/>
            <person name="Williams K.H."/>
            <person name="Hubbard S.S."/>
            <person name="Banfield J.F."/>
        </authorList>
    </citation>
    <scope>NUCLEOTIDE SEQUENCE [LARGE SCALE GENOMIC DNA]</scope>
</reference>
<dbReference type="GO" id="GO:0008955">
    <property type="term" value="F:peptidoglycan glycosyltransferase activity"/>
    <property type="evidence" value="ECO:0007669"/>
    <property type="project" value="UniProtKB-EC"/>
</dbReference>
<keyword evidence="9" id="KW-0573">Peptidoglycan synthesis</keyword>
<dbReference type="STRING" id="1802685.A3C88_00605"/>
<comment type="similarity">
    <text evidence="2">In the N-terminal section; belongs to the glycosyltransferase 51 family.</text>
</comment>
<dbReference type="AlphaFoldDB" id="A0A1F8FTG3"/>
<evidence type="ECO:0000256" key="12">
    <source>
        <dbReference type="ARBA" id="ARBA00034000"/>
    </source>
</evidence>
<evidence type="ECO:0000256" key="7">
    <source>
        <dbReference type="ARBA" id="ARBA00022801"/>
    </source>
</evidence>
<organism evidence="18 19">
    <name type="scientific">Candidatus Yanofskybacteria bacterium RIFCSPHIGHO2_02_FULL_50_12</name>
    <dbReference type="NCBI Taxonomy" id="1802685"/>
    <lineage>
        <taxon>Bacteria</taxon>
        <taxon>Candidatus Yanofskyibacteriota</taxon>
    </lineage>
</organism>
<feature type="domain" description="Glycosyl transferase family 51" evidence="17">
    <location>
        <begin position="78"/>
        <end position="250"/>
    </location>
</feature>
<evidence type="ECO:0000259" key="16">
    <source>
        <dbReference type="Pfam" id="PF00905"/>
    </source>
</evidence>
<dbReference type="InterPro" id="IPR001460">
    <property type="entry name" value="PCN-bd_Tpept"/>
</dbReference>
<dbReference type="Pfam" id="PF00905">
    <property type="entry name" value="Transpeptidase"/>
    <property type="match status" value="1"/>
</dbReference>
<evidence type="ECO:0000256" key="14">
    <source>
        <dbReference type="SAM" id="MobiDB-lite"/>
    </source>
</evidence>
<evidence type="ECO:0000256" key="1">
    <source>
        <dbReference type="ARBA" id="ARBA00007090"/>
    </source>
</evidence>
<dbReference type="Gene3D" id="3.40.710.10">
    <property type="entry name" value="DD-peptidase/beta-lactamase superfamily"/>
    <property type="match status" value="1"/>
</dbReference>
<protein>
    <submittedName>
        <fullName evidence="18">Uncharacterized protein</fullName>
    </submittedName>
</protein>
<evidence type="ECO:0000256" key="5">
    <source>
        <dbReference type="ARBA" id="ARBA00022676"/>
    </source>
</evidence>
<evidence type="ECO:0000256" key="10">
    <source>
        <dbReference type="ARBA" id="ARBA00023268"/>
    </source>
</evidence>
<evidence type="ECO:0000256" key="6">
    <source>
        <dbReference type="ARBA" id="ARBA00022679"/>
    </source>
</evidence>
<accession>A0A1F8FTG3</accession>
<keyword evidence="10" id="KW-0511">Multifunctional enzyme</keyword>
<dbReference type="InterPro" id="IPR050396">
    <property type="entry name" value="Glycosyltr_51/Transpeptidase"/>
</dbReference>
<keyword evidence="3" id="KW-0121">Carboxypeptidase</keyword>
<dbReference type="InterPro" id="IPR023346">
    <property type="entry name" value="Lysozyme-like_dom_sf"/>
</dbReference>
<proteinExistence type="inferred from homology"/>
<dbReference type="Gene3D" id="1.10.3810.10">
    <property type="entry name" value="Biosynthetic peptidoglycan transglycosylase-like"/>
    <property type="match status" value="1"/>
</dbReference>
<dbReference type="EMBL" id="MGJZ01000034">
    <property type="protein sequence ID" value="OGN16275.1"/>
    <property type="molecule type" value="Genomic_DNA"/>
</dbReference>
<name>A0A1F8FTG3_9BACT</name>
<dbReference type="GO" id="GO:0006508">
    <property type="term" value="P:proteolysis"/>
    <property type="evidence" value="ECO:0007669"/>
    <property type="project" value="UniProtKB-KW"/>
</dbReference>
<keyword evidence="11" id="KW-0961">Cell wall biogenesis/degradation</keyword>
<evidence type="ECO:0000256" key="2">
    <source>
        <dbReference type="ARBA" id="ARBA00007739"/>
    </source>
</evidence>
<dbReference type="InterPro" id="IPR012338">
    <property type="entry name" value="Beta-lactam/transpept-like"/>
</dbReference>
<evidence type="ECO:0000256" key="8">
    <source>
        <dbReference type="ARBA" id="ARBA00022960"/>
    </source>
</evidence>
<evidence type="ECO:0000313" key="19">
    <source>
        <dbReference type="Proteomes" id="UP000178117"/>
    </source>
</evidence>
<dbReference type="SUPFAM" id="SSF53955">
    <property type="entry name" value="Lysozyme-like"/>
    <property type="match status" value="1"/>
</dbReference>
<dbReference type="InterPro" id="IPR036950">
    <property type="entry name" value="PBP_transglycosylase"/>
</dbReference>
<evidence type="ECO:0000256" key="3">
    <source>
        <dbReference type="ARBA" id="ARBA00022645"/>
    </source>
</evidence>
<evidence type="ECO:0000256" key="15">
    <source>
        <dbReference type="SAM" id="Phobius"/>
    </source>
</evidence>
<dbReference type="GO" id="GO:0071555">
    <property type="term" value="P:cell wall organization"/>
    <property type="evidence" value="ECO:0007669"/>
    <property type="project" value="UniProtKB-KW"/>
</dbReference>
<sequence>MIKLPLLSLWSGLRRRLFWPSWKSIGLFFAWILVLGSIMFFSAFIYLERTLPDPESIAARRITESTKIYDRTGEVLLYDIHGEEKRTVIPWDQIPVSVKNATLASEDSGFYSHGGFDVRGIARAFFKDIAELNLAQGGSTITQQLIKNALLGKEKTPTRKLKELVLSIEVERRFSKDEIFWMYLNEIPYGSNAYGVQAAAKTFFGKDAKDLTLNESAILTALIKAPSRYSPYGGRVPELMARKDAILDRMLDLEFISEEEHRDAKAETVAFKKSTESITAPHFVIMVKNYLEEQYGADAVENGGFTVITTLDVGLQKDAEETVSKYAAINKQRYQASNASLVSINPKTGDVWALVGSSDYFDTANQGNFNVAVDGPGRQPGSAFKPFAYALAFEKGYPDSTILWDLKTEFNPYCSPDSSQSRDRYGLQCYHSQNYDGRVRGPVTLRQALAQSLNIPSVKTLYLAGISDTIALAQRMGISTLTDPDRYGLSLVLGGAEVHPIDLASAYGVFANDGVYNPWRIVLAVKDGNGNVMEQAEDESKRVLSTDVSRLIASVLSDNAARAGTFGFNSPLYIPGWEVAAKTGTTQDNRDAWVAGFTPSITTVVWTGNNNNSPMTRQGAGISASGPLWSEFMRKALAKVPNESFARPGPMSASKVMLDGTLGPQPHEILYYVDRSDPLGPYPANPGEDPLFNHWEWSVMAAVSVPEPQPEPGQSPQPIGPEPTPTPLQPEATE</sequence>
<dbReference type="Proteomes" id="UP000178117">
    <property type="component" value="Unassembled WGS sequence"/>
</dbReference>
<keyword evidence="15" id="KW-0812">Transmembrane</keyword>
<keyword evidence="15" id="KW-1133">Transmembrane helix</keyword>
<keyword evidence="7" id="KW-0378">Hydrolase</keyword>
<comment type="similarity">
    <text evidence="1">In the C-terminal section; belongs to the transpeptidase family.</text>
</comment>
<dbReference type="PANTHER" id="PTHR32282">
    <property type="entry name" value="BINDING PROTEIN TRANSPEPTIDASE, PUTATIVE-RELATED"/>
    <property type="match status" value="1"/>
</dbReference>
<dbReference type="GO" id="GO:0030288">
    <property type="term" value="C:outer membrane-bounded periplasmic space"/>
    <property type="evidence" value="ECO:0007669"/>
    <property type="project" value="TreeGrafter"/>
</dbReference>
<keyword evidence="6" id="KW-0808">Transferase</keyword>
<evidence type="ECO:0000256" key="13">
    <source>
        <dbReference type="ARBA" id="ARBA00049902"/>
    </source>
</evidence>
<feature type="region of interest" description="Disordered" evidence="14">
    <location>
        <begin position="703"/>
        <end position="734"/>
    </location>
</feature>
<comment type="catalytic activity">
    <reaction evidence="12">
        <text>Preferential cleavage: (Ac)2-L-Lys-D-Ala-|-D-Ala. Also transpeptidation of peptidyl-alanyl moieties that are N-acyl substituents of D-alanine.</text>
        <dbReference type="EC" id="3.4.16.4"/>
    </reaction>
</comment>
<comment type="catalytic activity">
    <reaction evidence="13">
        <text>[GlcNAc-(1-&gt;4)-Mur2Ac(oyl-L-Ala-gamma-D-Glu-L-Lys-D-Ala-D-Ala)](n)-di-trans,octa-cis-undecaprenyl diphosphate + beta-D-GlcNAc-(1-&gt;4)-Mur2Ac(oyl-L-Ala-gamma-D-Glu-L-Lys-D-Ala-D-Ala)-di-trans,octa-cis-undecaprenyl diphosphate = [GlcNAc-(1-&gt;4)-Mur2Ac(oyl-L-Ala-gamma-D-Glu-L-Lys-D-Ala-D-Ala)](n+1)-di-trans,octa-cis-undecaprenyl diphosphate + di-trans,octa-cis-undecaprenyl diphosphate + H(+)</text>
        <dbReference type="Rhea" id="RHEA:23708"/>
        <dbReference type="Rhea" id="RHEA-COMP:9602"/>
        <dbReference type="Rhea" id="RHEA-COMP:9603"/>
        <dbReference type="ChEBI" id="CHEBI:15378"/>
        <dbReference type="ChEBI" id="CHEBI:58405"/>
        <dbReference type="ChEBI" id="CHEBI:60033"/>
        <dbReference type="ChEBI" id="CHEBI:78435"/>
        <dbReference type="EC" id="2.4.99.28"/>
    </reaction>
</comment>
<feature type="compositionally biased region" description="Pro residues" evidence="14">
    <location>
        <begin position="707"/>
        <end position="728"/>
    </location>
</feature>
<keyword evidence="5" id="KW-0328">Glycosyltransferase</keyword>
<evidence type="ECO:0000256" key="4">
    <source>
        <dbReference type="ARBA" id="ARBA00022670"/>
    </source>
</evidence>
<comment type="caution">
    <text evidence="18">The sequence shown here is derived from an EMBL/GenBank/DDBJ whole genome shotgun (WGS) entry which is preliminary data.</text>
</comment>
<keyword evidence="8" id="KW-0133">Cell shape</keyword>
<dbReference type="Pfam" id="PF00912">
    <property type="entry name" value="Transgly"/>
    <property type="match status" value="1"/>
</dbReference>
<feature type="domain" description="Penicillin-binding protein transpeptidase" evidence="16">
    <location>
        <begin position="340"/>
        <end position="633"/>
    </location>
</feature>
<dbReference type="GO" id="GO:0009252">
    <property type="term" value="P:peptidoglycan biosynthetic process"/>
    <property type="evidence" value="ECO:0007669"/>
    <property type="project" value="UniProtKB-KW"/>
</dbReference>
<dbReference type="FunFam" id="1.10.3810.10:FF:000001">
    <property type="entry name" value="Penicillin-binding protein 1A"/>
    <property type="match status" value="1"/>
</dbReference>
<evidence type="ECO:0000259" key="17">
    <source>
        <dbReference type="Pfam" id="PF00912"/>
    </source>
</evidence>
<dbReference type="PANTHER" id="PTHR32282:SF33">
    <property type="entry name" value="PEPTIDOGLYCAN GLYCOSYLTRANSFERASE"/>
    <property type="match status" value="1"/>
</dbReference>
<keyword evidence="15" id="KW-0472">Membrane</keyword>
<dbReference type="GO" id="GO:0008360">
    <property type="term" value="P:regulation of cell shape"/>
    <property type="evidence" value="ECO:0007669"/>
    <property type="project" value="UniProtKB-KW"/>
</dbReference>
<dbReference type="InterPro" id="IPR001264">
    <property type="entry name" value="Glyco_trans_51"/>
</dbReference>
<dbReference type="GO" id="GO:0009002">
    <property type="term" value="F:serine-type D-Ala-D-Ala carboxypeptidase activity"/>
    <property type="evidence" value="ECO:0007669"/>
    <property type="project" value="UniProtKB-EC"/>
</dbReference>